<organism evidence="1 2">
    <name type="scientific">Hydrogenispora ethanolica</name>
    <dbReference type="NCBI Taxonomy" id="1082276"/>
    <lineage>
        <taxon>Bacteria</taxon>
        <taxon>Bacillati</taxon>
        <taxon>Bacillota</taxon>
        <taxon>Hydrogenispora</taxon>
    </lineage>
</organism>
<accession>A0A4R1SC50</accession>
<dbReference type="AlphaFoldDB" id="A0A4R1SC50"/>
<name>A0A4R1SC50_HYDET</name>
<evidence type="ECO:0000313" key="1">
    <source>
        <dbReference type="EMBL" id="TCL76874.1"/>
    </source>
</evidence>
<gene>
    <name evidence="1" type="ORF">EDC14_1001159</name>
</gene>
<dbReference type="RefSeq" id="WP_132012271.1">
    <property type="nucleotide sequence ID" value="NZ_SLUN01000001.1"/>
</dbReference>
<proteinExistence type="predicted"/>
<comment type="caution">
    <text evidence="1">The sequence shown here is derived from an EMBL/GenBank/DDBJ whole genome shotgun (WGS) entry which is preliminary data.</text>
</comment>
<dbReference type="OrthoDB" id="1679953at2"/>
<keyword evidence="2" id="KW-1185">Reference proteome</keyword>
<sequence>MLQTVKEQLVRMVPAAGGRCYGPEEVPPLPAKPFVVVAEVFEHDPAWSGLRRVVAVRIGMAPETGPAERAELALAVERALAGRLLTAGAGWAATGLRLGAGAGEAEDGYEPLWGAVVRELRFGMVILQPAWDGAEPPEAWLEALLALSRTVLGEEWSVQAHLWPAGGQLPALLWRPAGVEALAKSSGLFEIRKAFRAELRGRSAVEQLEGAERLAAALGRAGKLPCGESQLLVKEPILSYRPAAGEPARIAVTLSRTAAAAKLAELG</sequence>
<evidence type="ECO:0000313" key="2">
    <source>
        <dbReference type="Proteomes" id="UP000295008"/>
    </source>
</evidence>
<dbReference type="EMBL" id="SLUN01000001">
    <property type="protein sequence ID" value="TCL76874.1"/>
    <property type="molecule type" value="Genomic_DNA"/>
</dbReference>
<reference evidence="1 2" key="1">
    <citation type="submission" date="2019-03" db="EMBL/GenBank/DDBJ databases">
        <title>Genomic Encyclopedia of Type Strains, Phase IV (KMG-IV): sequencing the most valuable type-strain genomes for metagenomic binning, comparative biology and taxonomic classification.</title>
        <authorList>
            <person name="Goeker M."/>
        </authorList>
    </citation>
    <scope>NUCLEOTIDE SEQUENCE [LARGE SCALE GENOMIC DNA]</scope>
    <source>
        <strain evidence="1 2">LX-B</strain>
    </source>
</reference>
<dbReference type="Proteomes" id="UP000295008">
    <property type="component" value="Unassembled WGS sequence"/>
</dbReference>
<protein>
    <submittedName>
        <fullName evidence="1">Uncharacterized protein</fullName>
    </submittedName>
</protein>